<organism evidence="3 4">
    <name type="scientific">Moniliophthora roreri (strain MCA 2997)</name>
    <name type="common">Cocoa frosty pod rot fungus</name>
    <name type="synonym">Crinipellis roreri</name>
    <dbReference type="NCBI Taxonomy" id="1381753"/>
    <lineage>
        <taxon>Eukaryota</taxon>
        <taxon>Fungi</taxon>
        <taxon>Dikarya</taxon>
        <taxon>Basidiomycota</taxon>
        <taxon>Agaricomycotina</taxon>
        <taxon>Agaricomycetes</taxon>
        <taxon>Agaricomycetidae</taxon>
        <taxon>Agaricales</taxon>
        <taxon>Marasmiineae</taxon>
        <taxon>Marasmiaceae</taxon>
        <taxon>Moniliophthora</taxon>
    </lineage>
</organism>
<evidence type="ECO:0000256" key="2">
    <source>
        <dbReference type="SAM" id="MobiDB-lite"/>
    </source>
</evidence>
<evidence type="ECO:0000313" key="4">
    <source>
        <dbReference type="Proteomes" id="UP000017559"/>
    </source>
</evidence>
<dbReference type="PANTHER" id="PTHR24183">
    <property type="entry name" value="FIBRONECTIN TYPE 3 AND ANKYRIN REPEAT DOMAINS PROTEIN 1"/>
    <property type="match status" value="1"/>
</dbReference>
<dbReference type="OrthoDB" id="366390at2759"/>
<feature type="region of interest" description="Disordered" evidence="2">
    <location>
        <begin position="291"/>
        <end position="312"/>
    </location>
</feature>
<reference evidence="3 4" key="1">
    <citation type="journal article" date="2014" name="BMC Genomics">
        <title>Genome and secretome analysis of the hemibiotrophic fungal pathogen, Moniliophthora roreri, which causes frosty pod rot disease of cacao: mechanisms of the biotrophic and necrotrophic phases.</title>
        <authorList>
            <person name="Meinhardt L.W."/>
            <person name="Costa G.G.L."/>
            <person name="Thomazella D.P.T."/>
            <person name="Teixeira P.J.P.L."/>
            <person name="Carazzolle M.F."/>
            <person name="Schuster S.C."/>
            <person name="Carlson J.E."/>
            <person name="Guiltinan M.J."/>
            <person name="Mieczkowski P."/>
            <person name="Farmer A."/>
            <person name="Ramaraj T."/>
            <person name="Crozier J."/>
            <person name="Davis R.E."/>
            <person name="Shao J."/>
            <person name="Melnick R.L."/>
            <person name="Pereira G.A.G."/>
            <person name="Bailey B.A."/>
        </authorList>
    </citation>
    <scope>NUCLEOTIDE SEQUENCE [LARGE SCALE GENOMIC DNA]</scope>
    <source>
        <strain evidence="3 4">MCA 2997</strain>
    </source>
</reference>
<dbReference type="EMBL" id="AWSO01000767">
    <property type="protein sequence ID" value="ESK87553.1"/>
    <property type="molecule type" value="Genomic_DNA"/>
</dbReference>
<dbReference type="GO" id="GO:0042981">
    <property type="term" value="P:regulation of apoptotic process"/>
    <property type="evidence" value="ECO:0007669"/>
    <property type="project" value="TreeGrafter"/>
</dbReference>
<dbReference type="SUPFAM" id="SSF48403">
    <property type="entry name" value="Ankyrin repeat"/>
    <property type="match status" value="1"/>
</dbReference>
<dbReference type="Gene3D" id="1.25.40.20">
    <property type="entry name" value="Ankyrin repeat-containing domain"/>
    <property type="match status" value="1"/>
</dbReference>
<feature type="compositionally biased region" description="Basic and acidic residues" evidence="2">
    <location>
        <begin position="291"/>
        <end position="304"/>
    </location>
</feature>
<proteinExistence type="predicted"/>
<evidence type="ECO:0000256" key="1">
    <source>
        <dbReference type="PROSITE-ProRule" id="PRU00023"/>
    </source>
</evidence>
<dbReference type="InterPro" id="IPR036770">
    <property type="entry name" value="Ankyrin_rpt-contain_sf"/>
</dbReference>
<gene>
    <name evidence="3" type="ORF">Moror_2002</name>
</gene>
<dbReference type="PANTHER" id="PTHR24183:SF1">
    <property type="entry name" value="FIBRONECTIN TYPE 3 AND ANKYRIN REPEAT DOMAINS PROTEIN 1"/>
    <property type="match status" value="1"/>
</dbReference>
<comment type="caution">
    <text evidence="3">The sequence shown here is derived from an EMBL/GenBank/DDBJ whole genome shotgun (WGS) entry which is preliminary data.</text>
</comment>
<keyword evidence="4" id="KW-1185">Reference proteome</keyword>
<dbReference type="PROSITE" id="PS50297">
    <property type="entry name" value="ANK_REP_REGION"/>
    <property type="match status" value="1"/>
</dbReference>
<feature type="region of interest" description="Disordered" evidence="2">
    <location>
        <begin position="124"/>
        <end position="157"/>
    </location>
</feature>
<feature type="compositionally biased region" description="Polar residues" evidence="2">
    <location>
        <begin position="124"/>
        <end position="151"/>
    </location>
</feature>
<dbReference type="HOGENOM" id="CLU_891631_0_0_1"/>
<protein>
    <submittedName>
        <fullName evidence="3">Ankyrin</fullName>
    </submittedName>
</protein>
<sequence length="312" mass="34581">MTPVIVTQHPPKQTPQPHFLALCTPTVPLYRLTCLLRSEKFNFWIHTRLSVSIRQSNVRLQAQIARSNWMFTTQLASKWALGGEKIAILLIYTFCISRAEQVFASPSSSRFDLQPRYKDIMSQQEQQVNGVETPGSNPQLNGVNPPANTAPNRPEDLPQETLDFAARMFDAARNGDETLLCAAVDAGLPVNLTNHQGNTLLMLSTYAGHLPLSRALLSRGADPDRLNDQGQSIIAGAIFKSHYDLVKLLAEHKADPRAGKPNAIESAWMFAKDDVKDGEMSKSELLELLGAREEDKERMEREGVRIGPPVSG</sequence>
<dbReference type="KEGG" id="mrr:Moror_2002"/>
<dbReference type="STRING" id="1381753.V2WL20"/>
<keyword evidence="1" id="KW-0040">ANK repeat</keyword>
<dbReference type="Pfam" id="PF12796">
    <property type="entry name" value="Ank_2"/>
    <property type="match status" value="1"/>
</dbReference>
<dbReference type="SMART" id="SM00248">
    <property type="entry name" value="ANK"/>
    <property type="match status" value="3"/>
</dbReference>
<dbReference type="AlphaFoldDB" id="V2WL20"/>
<feature type="repeat" description="ANK" evidence="1">
    <location>
        <begin position="196"/>
        <end position="228"/>
    </location>
</feature>
<evidence type="ECO:0000313" key="3">
    <source>
        <dbReference type="EMBL" id="ESK87553.1"/>
    </source>
</evidence>
<dbReference type="InterPro" id="IPR002110">
    <property type="entry name" value="Ankyrin_rpt"/>
</dbReference>
<name>V2WL20_MONRO</name>
<dbReference type="GO" id="GO:0005634">
    <property type="term" value="C:nucleus"/>
    <property type="evidence" value="ECO:0007669"/>
    <property type="project" value="TreeGrafter"/>
</dbReference>
<accession>V2WL20</accession>
<dbReference type="PROSITE" id="PS50088">
    <property type="entry name" value="ANK_REPEAT"/>
    <property type="match status" value="1"/>
</dbReference>
<dbReference type="Proteomes" id="UP000017559">
    <property type="component" value="Unassembled WGS sequence"/>
</dbReference>